<reference evidence="1 2" key="1">
    <citation type="journal article" date="2015" name="Nature">
        <title>rRNA introns, odd ribosomes, and small enigmatic genomes across a large radiation of phyla.</title>
        <authorList>
            <person name="Brown C.T."/>
            <person name="Hug L.A."/>
            <person name="Thomas B.C."/>
            <person name="Sharon I."/>
            <person name="Castelle C.J."/>
            <person name="Singh A."/>
            <person name="Wilkins M.J."/>
            <person name="Williams K.H."/>
            <person name="Banfield J.F."/>
        </authorList>
    </citation>
    <scope>NUCLEOTIDE SEQUENCE [LARGE SCALE GENOMIC DNA]</scope>
</reference>
<sequence length="592" mass="64353">MIHQALIDVVKSQLGGGVSETEVREFLLRRGTSDEEIQEIFELISPDAPTLREIPLEPVEQTIPTLDPIIEPVVAEIPTPEPVVAAPIVADIPAQSVAHGVVRDIPPISPSVPFAMTNGTQPLVASIPASMTESLTVATSEAQPIEEKSKKKRIALITGLIGGIVILGASGWFAYSVFLASPEKVLDVMMLNLRDVRSGAFSGEVTLQTNALLDSLTSATSTRDSQFAPLFAIDGAVTIRAKASGAIDMIDSTNKKSYFISELSMDKWPMGDFILGAEYRNVAQRTYVQIKDVPDLGFFSLSFLKNSWFMLENTDVAAQLGTEERAALTEEQRGQLIDAWRENRFLLVNATLPAEDIEGVATRHYALTLDKEAFVSWIITANAIMQNPPTDQGSLAKQLDSLTINTFELWVGRRDRLPHKLLLEATMRDTSDASKTSAISIALTGKDFNKPVDVIVPEDAKSFEEVLQGIFGQMLGGQEAKVSSSTTPQVRNTQRKKDVTIIADAIKKNIAQNNGTFVCATGVLPQKATFIGKDGYDVEPCIRSITLPTLPKDPTKGTATITGYSLFYDAKTNKLTVRAPYAELGVKISITK</sequence>
<dbReference type="STRING" id="1619013.UT41_C0001G0321"/>
<organism evidence="1 2">
    <name type="scientific">Candidatus Wolfebacteria bacterium GW2011_GWC2_39_22</name>
    <dbReference type="NCBI Taxonomy" id="1619013"/>
    <lineage>
        <taxon>Bacteria</taxon>
        <taxon>Candidatus Wolfeibacteriota</taxon>
    </lineage>
</organism>
<comment type="caution">
    <text evidence="1">The sequence shown here is derived from an EMBL/GenBank/DDBJ whole genome shotgun (WGS) entry which is preliminary data.</text>
</comment>
<dbReference type="Gene3D" id="2.50.20.20">
    <property type="match status" value="1"/>
</dbReference>
<gene>
    <name evidence="1" type="ORF">UT41_C0001G0321</name>
</gene>
<protein>
    <submittedName>
        <fullName evidence="1">Uncharacterized protein</fullName>
    </submittedName>
</protein>
<evidence type="ECO:0000313" key="1">
    <source>
        <dbReference type="EMBL" id="KKR12777.1"/>
    </source>
</evidence>
<name>A0A0G0RGK0_9BACT</name>
<dbReference type="Proteomes" id="UP000034665">
    <property type="component" value="Unassembled WGS sequence"/>
</dbReference>
<accession>A0A0G0RGK0</accession>
<evidence type="ECO:0000313" key="2">
    <source>
        <dbReference type="Proteomes" id="UP000034665"/>
    </source>
</evidence>
<proteinExistence type="predicted"/>
<dbReference type="EMBL" id="LBWR01000001">
    <property type="protein sequence ID" value="KKR12777.1"/>
    <property type="molecule type" value="Genomic_DNA"/>
</dbReference>
<dbReference type="AlphaFoldDB" id="A0A0G0RGK0"/>